<dbReference type="EMBL" id="CP155573">
    <property type="protein sequence ID" value="XFO66036.1"/>
    <property type="molecule type" value="Genomic_DNA"/>
</dbReference>
<reference evidence="1" key="1">
    <citation type="submission" date="2024-05" db="EMBL/GenBank/DDBJ databases">
        <title>Isolation and characterization of Sporomusa carbonis sp. nov., a carboxydotrophic hydrogenogen in the genus of Sporomusa isolated from a charcoal burning pile.</title>
        <authorList>
            <person name="Boeer T."/>
            <person name="Rosenbaum F."/>
            <person name="Eysell L."/>
            <person name="Mueller V."/>
            <person name="Daniel R."/>
            <person name="Poehlein A."/>
        </authorList>
    </citation>
    <scope>NUCLEOTIDE SEQUENCE [LARGE SCALE GENOMIC DNA]</scope>
    <source>
        <strain evidence="1">DSM 10669</strain>
    </source>
</reference>
<sequence>MAQNLDETIPKHRVKRRLRKGQCTKTIFM</sequence>
<dbReference type="Proteomes" id="UP000216752">
    <property type="component" value="Chromosome"/>
</dbReference>
<proteinExistence type="predicted"/>
<organism evidence="1 2">
    <name type="scientific">Sporomusa silvacetica DSM 10669</name>
    <dbReference type="NCBI Taxonomy" id="1123289"/>
    <lineage>
        <taxon>Bacteria</taxon>
        <taxon>Bacillati</taxon>
        <taxon>Bacillota</taxon>
        <taxon>Negativicutes</taxon>
        <taxon>Selenomonadales</taxon>
        <taxon>Sporomusaceae</taxon>
        <taxon>Sporomusa</taxon>
    </lineage>
</organism>
<keyword evidence="2" id="KW-1185">Reference proteome</keyword>
<name>A0ABZ3IK42_9FIRM</name>
<accession>A0ABZ3IK42</accession>
<protein>
    <recommendedName>
        <fullName evidence="3">30S ribosomal protein S18</fullName>
    </recommendedName>
</protein>
<evidence type="ECO:0008006" key="3">
    <source>
        <dbReference type="Google" id="ProtNLM"/>
    </source>
</evidence>
<evidence type="ECO:0000313" key="2">
    <source>
        <dbReference type="Proteomes" id="UP000216752"/>
    </source>
</evidence>
<gene>
    <name evidence="1" type="ORF">SPSIL_021840</name>
</gene>
<evidence type="ECO:0000313" key="1">
    <source>
        <dbReference type="EMBL" id="XFO66036.1"/>
    </source>
</evidence>